<evidence type="ECO:0000313" key="2">
    <source>
        <dbReference type="Proteomes" id="UP001464891"/>
    </source>
</evidence>
<organism evidence="1 2">
    <name type="scientific">Trichocoleus desertorum GB2-A4</name>
    <dbReference type="NCBI Taxonomy" id="2933944"/>
    <lineage>
        <taxon>Bacteria</taxon>
        <taxon>Bacillati</taxon>
        <taxon>Cyanobacteriota</taxon>
        <taxon>Cyanophyceae</taxon>
        <taxon>Leptolyngbyales</taxon>
        <taxon>Trichocoleusaceae</taxon>
        <taxon>Trichocoleus</taxon>
    </lineage>
</organism>
<protein>
    <submittedName>
        <fullName evidence="1">YbhB/YbcL family Raf kinase inhibitor-like protein</fullName>
    </submittedName>
</protein>
<comment type="caution">
    <text evidence="1">The sequence shown here is derived from an EMBL/GenBank/DDBJ whole genome shotgun (WGS) entry which is preliminary data.</text>
</comment>
<accession>A0ABV0J314</accession>
<dbReference type="Proteomes" id="UP001464891">
    <property type="component" value="Unassembled WGS sequence"/>
</dbReference>
<dbReference type="RefSeq" id="WP_190431869.1">
    <property type="nucleotide sequence ID" value="NZ_JAMPKM010000001.1"/>
</dbReference>
<name>A0ABV0J314_9CYAN</name>
<proteinExistence type="predicted"/>
<sequence length="152" mass="16235">MKLESSAFEADSLIPSQYTCDGANISPPLSWDAPPAETESLALIVDDPDAPVGIFVHWVVYDLPPETLHLPEGIAPQATLLKGGTHGKNDFGNLGYGGPCPPNGTHHYVFKLYALDRTLSLQSGATKAQLEAAMNGHILAAAELVGRYAKRR</sequence>
<dbReference type="InterPro" id="IPR036610">
    <property type="entry name" value="PEBP-like_sf"/>
</dbReference>
<dbReference type="EMBL" id="JAMPKM010000001">
    <property type="protein sequence ID" value="MEP0816150.1"/>
    <property type="molecule type" value="Genomic_DNA"/>
</dbReference>
<gene>
    <name evidence="1" type="ORF">NC998_03455</name>
</gene>
<dbReference type="InterPro" id="IPR005247">
    <property type="entry name" value="YbhB_YbcL/LppC-like"/>
</dbReference>
<dbReference type="SUPFAM" id="SSF49777">
    <property type="entry name" value="PEBP-like"/>
    <property type="match status" value="1"/>
</dbReference>
<dbReference type="GO" id="GO:0004860">
    <property type="term" value="F:protein kinase inhibitor activity"/>
    <property type="evidence" value="ECO:0007669"/>
    <property type="project" value="UniProtKB-KW"/>
</dbReference>
<keyword evidence="1" id="KW-0649">Protein kinase inhibitor</keyword>
<dbReference type="PANTHER" id="PTHR30289:SF1">
    <property type="entry name" value="PEBP (PHOSPHATIDYLETHANOLAMINE-BINDING PROTEIN) FAMILY PROTEIN"/>
    <property type="match status" value="1"/>
</dbReference>
<reference evidence="1 2" key="1">
    <citation type="submission" date="2022-04" db="EMBL/GenBank/DDBJ databases">
        <title>Positive selection, recombination, and allopatry shape intraspecific diversity of widespread and dominant cyanobacteria.</title>
        <authorList>
            <person name="Wei J."/>
            <person name="Shu W."/>
            <person name="Hu C."/>
        </authorList>
    </citation>
    <scope>NUCLEOTIDE SEQUENCE [LARGE SCALE GENOMIC DNA]</scope>
    <source>
        <strain evidence="1 2">GB2-A4</strain>
    </source>
</reference>
<dbReference type="Gene3D" id="3.90.280.10">
    <property type="entry name" value="PEBP-like"/>
    <property type="match status" value="1"/>
</dbReference>
<keyword evidence="2" id="KW-1185">Reference proteome</keyword>
<dbReference type="InterPro" id="IPR008914">
    <property type="entry name" value="PEBP"/>
</dbReference>
<dbReference type="NCBIfam" id="TIGR00481">
    <property type="entry name" value="YbhB/YbcL family Raf kinase inhibitor-like protein"/>
    <property type="match status" value="1"/>
</dbReference>
<dbReference type="PANTHER" id="PTHR30289">
    <property type="entry name" value="UNCHARACTERIZED PROTEIN YBCL-RELATED"/>
    <property type="match status" value="1"/>
</dbReference>
<dbReference type="CDD" id="cd00865">
    <property type="entry name" value="PEBP_bact_arch"/>
    <property type="match status" value="1"/>
</dbReference>
<dbReference type="Pfam" id="PF01161">
    <property type="entry name" value="PBP"/>
    <property type="match status" value="1"/>
</dbReference>
<evidence type="ECO:0000313" key="1">
    <source>
        <dbReference type="EMBL" id="MEP0816150.1"/>
    </source>
</evidence>